<accession>V6TBW2</accession>
<reference evidence="2" key="1">
    <citation type="submission" date="2012-02" db="EMBL/GenBank/DDBJ databases">
        <title>Genome sequencing of Giardia lamblia Genotypes A2 and B isolates (DH and GS) and comparative analysis with the genomes of Genotypes A1 and E (WB and Pig).</title>
        <authorList>
            <person name="Adam R."/>
            <person name="Dahlstrom E."/>
            <person name="Martens C."/>
            <person name="Bruno D."/>
            <person name="Barbian K."/>
            <person name="Porcella S.F."/>
            <person name="Nash T."/>
        </authorList>
    </citation>
    <scope>NUCLEOTIDE SEQUENCE</scope>
    <source>
        <strain evidence="2">DH</strain>
    </source>
</reference>
<evidence type="ECO:0000313" key="1">
    <source>
        <dbReference type="EMBL" id="ESU36184.1"/>
    </source>
</evidence>
<evidence type="ECO:0000313" key="2">
    <source>
        <dbReference type="Proteomes" id="UP000018320"/>
    </source>
</evidence>
<gene>
    <name evidence="1" type="ORF">DHA2_152066</name>
</gene>
<dbReference type="VEuPathDB" id="GiardiaDB:DHA2_152066"/>
<dbReference type="Proteomes" id="UP000018320">
    <property type="component" value="Unassembled WGS sequence"/>
</dbReference>
<organism evidence="1 2">
    <name type="scientific">Giardia intestinalis</name>
    <name type="common">Giardia lamblia</name>
    <dbReference type="NCBI Taxonomy" id="5741"/>
    <lineage>
        <taxon>Eukaryota</taxon>
        <taxon>Metamonada</taxon>
        <taxon>Diplomonadida</taxon>
        <taxon>Hexamitidae</taxon>
        <taxon>Giardiinae</taxon>
        <taxon>Giardia</taxon>
    </lineage>
</organism>
<protein>
    <submittedName>
        <fullName evidence="1">Uncharacterized protein</fullName>
    </submittedName>
</protein>
<dbReference type="VEuPathDB" id="GiardiaDB:GL50803_0010125"/>
<sequence>MSSDVKRFRWEKKKFSIFPLGSLCRSSRCLPRLSHLLAFRVSCRLAPGWAPAISGLAVSHSGLASREQLISMYSRVALVLVLHDEDRIRHEPQVSILRSLRCSLVFSWRVPSVPSMIGRVLPVCLYLRVVVRAHGCRLDHSYIDGLAGVWKEEARLWFALSCSTHPSAHGPQCTSFSTLCGHPT</sequence>
<name>V6TBW2_GIAIN</name>
<proteinExistence type="predicted"/>
<dbReference type="EMBL" id="AHGT01000054">
    <property type="protein sequence ID" value="ESU36184.1"/>
    <property type="molecule type" value="Genomic_DNA"/>
</dbReference>
<dbReference type="AlphaFoldDB" id="V6TBW2"/>
<comment type="caution">
    <text evidence="1">The sequence shown here is derived from an EMBL/GenBank/DDBJ whole genome shotgun (WGS) entry which is preliminary data.</text>
</comment>
<reference evidence="1 2" key="2">
    <citation type="journal article" date="2013" name="Genome Biol. Evol.">
        <title>Genome sequencing of Giardia lamblia genotypes A2 and B isolates (DH and GS) and comparative analysis with the genomes of genotypes A1 and E (WB and Pig).</title>
        <authorList>
            <person name="Adam R.D."/>
            <person name="Dahlstrom E.W."/>
            <person name="Martens C.A."/>
            <person name="Bruno D.P."/>
            <person name="Barbian K.D."/>
            <person name="Ricklefs S.M."/>
            <person name="Hernandez M.M."/>
            <person name="Narla N.P."/>
            <person name="Patel R.B."/>
            <person name="Porcella S.F."/>
            <person name="Nash T.E."/>
        </authorList>
    </citation>
    <scope>NUCLEOTIDE SEQUENCE [LARGE SCALE GENOMIC DNA]</scope>
    <source>
        <strain evidence="1 2">DH</strain>
    </source>
</reference>